<keyword evidence="3" id="KW-1185">Reference proteome</keyword>
<protein>
    <submittedName>
        <fullName evidence="2">Uncharacterized protein</fullName>
    </submittedName>
</protein>
<evidence type="ECO:0000313" key="2">
    <source>
        <dbReference type="EMBL" id="VVC99321.1"/>
    </source>
</evidence>
<feature type="region of interest" description="Disordered" evidence="1">
    <location>
        <begin position="126"/>
        <end position="146"/>
    </location>
</feature>
<gene>
    <name evidence="2" type="ORF">LSINAPIS_LOCUS10216</name>
</gene>
<accession>A0A5E4QNS9</accession>
<dbReference type="Proteomes" id="UP000324832">
    <property type="component" value="Unassembled WGS sequence"/>
</dbReference>
<evidence type="ECO:0000313" key="3">
    <source>
        <dbReference type="Proteomes" id="UP000324832"/>
    </source>
</evidence>
<organism evidence="2 3">
    <name type="scientific">Leptidea sinapis</name>
    <dbReference type="NCBI Taxonomy" id="189913"/>
    <lineage>
        <taxon>Eukaryota</taxon>
        <taxon>Metazoa</taxon>
        <taxon>Ecdysozoa</taxon>
        <taxon>Arthropoda</taxon>
        <taxon>Hexapoda</taxon>
        <taxon>Insecta</taxon>
        <taxon>Pterygota</taxon>
        <taxon>Neoptera</taxon>
        <taxon>Endopterygota</taxon>
        <taxon>Lepidoptera</taxon>
        <taxon>Glossata</taxon>
        <taxon>Ditrysia</taxon>
        <taxon>Papilionoidea</taxon>
        <taxon>Pieridae</taxon>
        <taxon>Dismorphiinae</taxon>
        <taxon>Leptidea</taxon>
    </lineage>
</organism>
<proteinExistence type="predicted"/>
<name>A0A5E4QNS9_9NEOP</name>
<reference evidence="2 3" key="1">
    <citation type="submission" date="2017-07" db="EMBL/GenBank/DDBJ databases">
        <authorList>
            <person name="Talla V."/>
            <person name="Backstrom N."/>
        </authorList>
    </citation>
    <scope>NUCLEOTIDE SEQUENCE [LARGE SCALE GENOMIC DNA]</scope>
</reference>
<sequence length="186" mass="21653">MNATDNIIKDSNRRISEVLYIRKDASAHPAYEVGYLQYVIKEKYRRMIDKYNTSSYMIRRLYTLEVLTYLEEIEHHYWEISHIFGMMHEIERKYGENSSLYEPYVASTTESDEGAISGVGGSVGVGGGGGGGSGNSTKKKKKKQPNLMKNKKEYQNLMNFVVGTTPKQSTRWWWPIEYGWEIDYYW</sequence>
<dbReference type="AlphaFoldDB" id="A0A5E4QNS9"/>
<evidence type="ECO:0000256" key="1">
    <source>
        <dbReference type="SAM" id="MobiDB-lite"/>
    </source>
</evidence>
<dbReference type="EMBL" id="FZQP02004067">
    <property type="protein sequence ID" value="VVC99321.1"/>
    <property type="molecule type" value="Genomic_DNA"/>
</dbReference>